<dbReference type="Pfam" id="PF18153">
    <property type="entry name" value="Cap15_CD_rec"/>
    <property type="match status" value="1"/>
</dbReference>
<proteinExistence type="predicted"/>
<name>A0A212JTV8_9BACT</name>
<feature type="transmembrane region" description="Helical" evidence="1">
    <location>
        <begin position="39"/>
        <end position="62"/>
    </location>
</feature>
<reference evidence="3" key="1">
    <citation type="submission" date="2016-04" db="EMBL/GenBank/DDBJ databases">
        <authorList>
            <person name="Evans L.H."/>
            <person name="Alamgir A."/>
            <person name="Owens N."/>
            <person name="Weber N.D."/>
            <person name="Virtaneva K."/>
            <person name="Barbian K."/>
            <person name="Babar A."/>
            <person name="Rosenke K."/>
        </authorList>
    </citation>
    <scope>NUCLEOTIDE SEQUENCE</scope>
    <source>
        <strain evidence="3">86-2</strain>
    </source>
</reference>
<dbReference type="EMBL" id="FLUL01000001">
    <property type="protein sequence ID" value="SBW02788.1"/>
    <property type="molecule type" value="Genomic_DNA"/>
</dbReference>
<gene>
    <name evidence="3" type="ORF">KL86DYS2_12320</name>
</gene>
<feature type="domain" description="CD-NTase-associated protein 15" evidence="2">
    <location>
        <begin position="73"/>
        <end position="190"/>
    </location>
</feature>
<keyword evidence="1" id="KW-1133">Transmembrane helix</keyword>
<keyword evidence="1" id="KW-0812">Transmembrane</keyword>
<dbReference type="RefSeq" id="WP_296949934.1">
    <property type="nucleotide sequence ID" value="NZ_LT599021.1"/>
</dbReference>
<accession>A0A212JTV8</accession>
<keyword evidence="1" id="KW-0472">Membrane</keyword>
<evidence type="ECO:0000256" key="1">
    <source>
        <dbReference type="SAM" id="Phobius"/>
    </source>
</evidence>
<evidence type="ECO:0000259" key="2">
    <source>
        <dbReference type="Pfam" id="PF18153"/>
    </source>
</evidence>
<dbReference type="InterPro" id="IPR041208">
    <property type="entry name" value="Cap15"/>
</dbReference>
<organism evidence="3">
    <name type="scientific">uncultured Dysgonomonas sp</name>
    <dbReference type="NCBI Taxonomy" id="206096"/>
    <lineage>
        <taxon>Bacteria</taxon>
        <taxon>Pseudomonadati</taxon>
        <taxon>Bacteroidota</taxon>
        <taxon>Bacteroidia</taxon>
        <taxon>Bacteroidales</taxon>
        <taxon>Dysgonomonadaceae</taxon>
        <taxon>Dysgonomonas</taxon>
        <taxon>environmental samples</taxon>
    </lineage>
</organism>
<feature type="transmembrane region" description="Helical" evidence="1">
    <location>
        <begin position="6"/>
        <end position="27"/>
    </location>
</feature>
<sequence length="191" mass="22069">MVKYNLGRYVTAIVILSIALFLIIAFFRGNLSFNSLDTIWEDVTTTITFVTIICTLFVSWAWKWKIFQDWLVPFPCLSGKWDGEIVSTYNSENRSIPVNVVIKHHFFNIQIKVKTGESNSISTCGSFDIDEDRGLKQLIYSYQNNPKATVRERSEIHYGTTRLEINDDANILEGEYWTSRKTTGDMKLTKM</sequence>
<dbReference type="AlphaFoldDB" id="A0A212JTV8"/>
<evidence type="ECO:0000313" key="3">
    <source>
        <dbReference type="EMBL" id="SBW02788.1"/>
    </source>
</evidence>
<protein>
    <recommendedName>
        <fullName evidence="2">CD-NTase-associated protein 15 domain-containing protein</fullName>
    </recommendedName>
</protein>